<protein>
    <submittedName>
        <fullName evidence="9">Uncharacterized protein</fullName>
    </submittedName>
</protein>
<keyword evidence="3" id="KW-0813">Transport</keyword>
<accession>A0A835Z8F4</accession>
<sequence length="141" mass="16138">MFRATAAAALRATHVARATTGSWNQTFSGSLTGDKGSARKQLTELQRQLLQRVERIPAQAAYRKEVEAVAQHKLKILENPDLSDEQVEQEISGGQLEDLIGQGRDELGFIQFYEDERKFEQRPYSTYEETLKGPRQNPWEW</sequence>
<name>A0A835Z8F4_9STRA</name>
<dbReference type="GO" id="GO:0022904">
    <property type="term" value="P:respiratory electron transport chain"/>
    <property type="evidence" value="ECO:0007669"/>
    <property type="project" value="InterPro"/>
</dbReference>
<evidence type="ECO:0000256" key="6">
    <source>
        <dbReference type="ARBA" id="ARBA00022982"/>
    </source>
</evidence>
<evidence type="ECO:0000256" key="5">
    <source>
        <dbReference type="ARBA" id="ARBA00022792"/>
    </source>
</evidence>
<dbReference type="PANTHER" id="PTHR12653:SF0">
    <property type="entry name" value="NADH DEHYDROGENASE [UBIQUINONE] 1 ALPHA SUBCOMPLEX SUBUNIT 5"/>
    <property type="match status" value="1"/>
</dbReference>
<dbReference type="PANTHER" id="PTHR12653">
    <property type="entry name" value="NADH-UBIQUINONE OXIDOREDUCTASE 13 KD-B SUBUNIT"/>
    <property type="match status" value="1"/>
</dbReference>
<evidence type="ECO:0000256" key="8">
    <source>
        <dbReference type="ARBA" id="ARBA00023136"/>
    </source>
</evidence>
<dbReference type="OrthoDB" id="286811at2759"/>
<comment type="subcellular location">
    <subcellularLocation>
        <location evidence="1">Mitochondrion inner membrane</location>
        <topology evidence="1">Peripheral membrane protein</topology>
        <orientation evidence="1">Matrix side</orientation>
    </subcellularLocation>
</comment>
<keyword evidence="8" id="KW-0472">Membrane</keyword>
<proteinExistence type="inferred from homology"/>
<keyword evidence="4" id="KW-0679">Respiratory chain</keyword>
<comment type="similarity">
    <text evidence="2">Belongs to the complex I NDUFA5 subunit family.</text>
</comment>
<dbReference type="EMBL" id="JAFCMP010000079">
    <property type="protein sequence ID" value="KAG5187889.1"/>
    <property type="molecule type" value="Genomic_DNA"/>
</dbReference>
<evidence type="ECO:0000256" key="3">
    <source>
        <dbReference type="ARBA" id="ARBA00022448"/>
    </source>
</evidence>
<reference evidence="9" key="1">
    <citation type="submission" date="2021-02" db="EMBL/GenBank/DDBJ databases">
        <title>First Annotated Genome of the Yellow-green Alga Tribonema minus.</title>
        <authorList>
            <person name="Mahan K.M."/>
        </authorList>
    </citation>
    <scope>NUCLEOTIDE SEQUENCE</scope>
    <source>
        <strain evidence="9">UTEX B ZZ1240</strain>
    </source>
</reference>
<evidence type="ECO:0000256" key="1">
    <source>
        <dbReference type="ARBA" id="ARBA00004443"/>
    </source>
</evidence>
<keyword evidence="5" id="KW-0999">Mitochondrion inner membrane</keyword>
<evidence type="ECO:0000313" key="10">
    <source>
        <dbReference type="Proteomes" id="UP000664859"/>
    </source>
</evidence>
<dbReference type="Pfam" id="PF04716">
    <property type="entry name" value="ETC_C1_NDUFA5"/>
    <property type="match status" value="1"/>
</dbReference>
<evidence type="ECO:0000313" key="9">
    <source>
        <dbReference type="EMBL" id="KAG5187889.1"/>
    </source>
</evidence>
<evidence type="ECO:0000256" key="2">
    <source>
        <dbReference type="ARBA" id="ARBA00010261"/>
    </source>
</evidence>
<dbReference type="Proteomes" id="UP000664859">
    <property type="component" value="Unassembled WGS sequence"/>
</dbReference>
<keyword evidence="6" id="KW-0249">Electron transport</keyword>
<dbReference type="InterPro" id="IPR006806">
    <property type="entry name" value="NDUFA5"/>
</dbReference>
<dbReference type="AlphaFoldDB" id="A0A835Z8F4"/>
<organism evidence="9 10">
    <name type="scientific">Tribonema minus</name>
    <dbReference type="NCBI Taxonomy" id="303371"/>
    <lineage>
        <taxon>Eukaryota</taxon>
        <taxon>Sar</taxon>
        <taxon>Stramenopiles</taxon>
        <taxon>Ochrophyta</taxon>
        <taxon>PX clade</taxon>
        <taxon>Xanthophyceae</taxon>
        <taxon>Tribonematales</taxon>
        <taxon>Tribonemataceae</taxon>
        <taxon>Tribonema</taxon>
    </lineage>
</organism>
<evidence type="ECO:0000256" key="7">
    <source>
        <dbReference type="ARBA" id="ARBA00023128"/>
    </source>
</evidence>
<keyword evidence="10" id="KW-1185">Reference proteome</keyword>
<dbReference type="GO" id="GO:0005743">
    <property type="term" value="C:mitochondrial inner membrane"/>
    <property type="evidence" value="ECO:0007669"/>
    <property type="project" value="UniProtKB-SubCell"/>
</dbReference>
<gene>
    <name evidence="9" type="ORF">JKP88DRAFT_218295</name>
</gene>
<keyword evidence="7" id="KW-0496">Mitochondrion</keyword>
<evidence type="ECO:0000256" key="4">
    <source>
        <dbReference type="ARBA" id="ARBA00022660"/>
    </source>
</evidence>
<comment type="caution">
    <text evidence="9">The sequence shown here is derived from an EMBL/GenBank/DDBJ whole genome shotgun (WGS) entry which is preliminary data.</text>
</comment>